<evidence type="ECO:0000256" key="3">
    <source>
        <dbReference type="SAM" id="SignalP"/>
    </source>
</evidence>
<feature type="chain" id="PRO_5043758831" evidence="3">
    <location>
        <begin position="17"/>
        <end position="215"/>
    </location>
</feature>
<reference evidence="5" key="1">
    <citation type="submission" date="2025-08" db="UniProtKB">
        <authorList>
            <consortium name="Ensembl"/>
        </authorList>
    </citation>
    <scope>IDENTIFICATION</scope>
</reference>
<keyword evidence="2" id="KW-0472">Membrane</keyword>
<evidence type="ECO:0000313" key="6">
    <source>
        <dbReference type="Proteomes" id="UP000694701"/>
    </source>
</evidence>
<protein>
    <submittedName>
        <fullName evidence="5">Uncharacterized LOC109067424</fullName>
    </submittedName>
</protein>
<dbReference type="Gene3D" id="2.60.40.10">
    <property type="entry name" value="Immunoglobulins"/>
    <property type="match status" value="1"/>
</dbReference>
<dbReference type="Pfam" id="PF07686">
    <property type="entry name" value="V-set"/>
    <property type="match status" value="1"/>
</dbReference>
<dbReference type="Ensembl" id="ENSCCRT00020019053.1">
    <property type="protein sequence ID" value="ENSCCRP00020017337.1"/>
    <property type="gene ID" value="ENSCCRG00020008296.1"/>
</dbReference>
<sequence length="215" mass="24690">MICILIFFCLWHLVDTDRMKMSVMEGDAVTLHTDVTDVPRQTIYHIQWRFGPDKNKPTFIVIQFNKGAPVINYFNAELLRDRLQIDNQTGSLTIRNISTTDSGLYQLIKYKPFYFNVTVYARLPIPDITRDSSNYSSSSSDFVHCCGFTEAVIRLVSSAVVGMATVAIVVYDIRSRRAKRRGEHHNQSLNDGRENPGNREFNSHWTGNEYSLDEI</sequence>
<dbReference type="PANTHER" id="PTHR21063">
    <property type="entry name" value="LFA-3"/>
    <property type="match status" value="1"/>
</dbReference>
<evidence type="ECO:0000313" key="5">
    <source>
        <dbReference type="Ensembl" id="ENSCCRP00020017337.1"/>
    </source>
</evidence>
<accession>A0A8C2CVS5</accession>
<feature type="transmembrane region" description="Helical" evidence="2">
    <location>
        <begin position="151"/>
        <end position="171"/>
    </location>
</feature>
<dbReference type="InterPro" id="IPR036179">
    <property type="entry name" value="Ig-like_dom_sf"/>
</dbReference>
<evidence type="ECO:0000256" key="1">
    <source>
        <dbReference type="SAM" id="MobiDB-lite"/>
    </source>
</evidence>
<feature type="domain" description="Immunoglobulin V-set" evidence="4">
    <location>
        <begin position="20"/>
        <end position="107"/>
    </location>
</feature>
<dbReference type="Proteomes" id="UP000694701">
    <property type="component" value="Unplaced"/>
</dbReference>
<keyword evidence="2" id="KW-0812">Transmembrane</keyword>
<name>A0A8C2CVS5_CYPCA</name>
<dbReference type="PANTHER" id="PTHR21063:SF4">
    <property type="entry name" value="CD48 ANTIGEN-RELATED"/>
    <property type="match status" value="1"/>
</dbReference>
<dbReference type="SUPFAM" id="SSF48726">
    <property type="entry name" value="Immunoglobulin"/>
    <property type="match status" value="1"/>
</dbReference>
<evidence type="ECO:0000256" key="2">
    <source>
        <dbReference type="SAM" id="Phobius"/>
    </source>
</evidence>
<keyword evidence="2" id="KW-1133">Transmembrane helix</keyword>
<feature type="region of interest" description="Disordered" evidence="1">
    <location>
        <begin position="180"/>
        <end position="215"/>
    </location>
</feature>
<keyword evidence="3" id="KW-0732">Signal</keyword>
<dbReference type="InterPro" id="IPR013783">
    <property type="entry name" value="Ig-like_fold"/>
</dbReference>
<organism evidence="5 6">
    <name type="scientific">Cyprinus carpio</name>
    <name type="common">Common carp</name>
    <dbReference type="NCBI Taxonomy" id="7962"/>
    <lineage>
        <taxon>Eukaryota</taxon>
        <taxon>Metazoa</taxon>
        <taxon>Chordata</taxon>
        <taxon>Craniata</taxon>
        <taxon>Vertebrata</taxon>
        <taxon>Euteleostomi</taxon>
        <taxon>Actinopterygii</taxon>
        <taxon>Neopterygii</taxon>
        <taxon>Teleostei</taxon>
        <taxon>Ostariophysi</taxon>
        <taxon>Cypriniformes</taxon>
        <taxon>Cyprinidae</taxon>
        <taxon>Cyprininae</taxon>
        <taxon>Cyprinus</taxon>
    </lineage>
</organism>
<dbReference type="AlphaFoldDB" id="A0A8C2CVS5"/>
<proteinExistence type="predicted"/>
<feature type="signal peptide" evidence="3">
    <location>
        <begin position="1"/>
        <end position="16"/>
    </location>
</feature>
<dbReference type="InterPro" id="IPR013106">
    <property type="entry name" value="Ig_V-set"/>
</dbReference>
<evidence type="ECO:0000259" key="4">
    <source>
        <dbReference type="Pfam" id="PF07686"/>
    </source>
</evidence>